<evidence type="ECO:0000313" key="2">
    <source>
        <dbReference type="EMBL" id="SKB02309.1"/>
    </source>
</evidence>
<feature type="transmembrane region" description="Helical" evidence="1">
    <location>
        <begin position="7"/>
        <end position="28"/>
    </location>
</feature>
<protein>
    <submittedName>
        <fullName evidence="2">Putative small multi-drug export protein</fullName>
    </submittedName>
</protein>
<feature type="transmembrane region" description="Helical" evidence="1">
    <location>
        <begin position="119"/>
        <end position="145"/>
    </location>
</feature>
<proteinExistence type="predicted"/>
<dbReference type="RefSeq" id="WP_078818133.1">
    <property type="nucleotide sequence ID" value="NZ_FUYJ01000006.1"/>
</dbReference>
<dbReference type="Pfam" id="PF06695">
    <property type="entry name" value="Sm_multidrug_ex"/>
    <property type="match status" value="1"/>
</dbReference>
<reference evidence="3" key="1">
    <citation type="submission" date="2017-02" db="EMBL/GenBank/DDBJ databases">
        <authorList>
            <person name="Varghese N."/>
            <person name="Submissions S."/>
        </authorList>
    </citation>
    <scope>NUCLEOTIDE SEQUENCE [LARGE SCALE GENOMIC DNA]</scope>
    <source>
        <strain evidence="3">DSM 23966</strain>
    </source>
</reference>
<keyword evidence="3" id="KW-1185">Reference proteome</keyword>
<accession>A0A1T4YKI7</accession>
<gene>
    <name evidence="2" type="ORF">SAMN04244570_2911</name>
</gene>
<dbReference type="EMBL" id="FUYJ01000006">
    <property type="protein sequence ID" value="SKB02309.1"/>
    <property type="molecule type" value="Genomic_DNA"/>
</dbReference>
<name>A0A1T4YKI7_9BACL</name>
<evidence type="ECO:0000256" key="1">
    <source>
        <dbReference type="SAM" id="Phobius"/>
    </source>
</evidence>
<organism evidence="2 3">
    <name type="scientific">Sporosarcina newyorkensis</name>
    <dbReference type="NCBI Taxonomy" id="759851"/>
    <lineage>
        <taxon>Bacteria</taxon>
        <taxon>Bacillati</taxon>
        <taxon>Bacillota</taxon>
        <taxon>Bacilli</taxon>
        <taxon>Bacillales</taxon>
        <taxon>Caryophanaceae</taxon>
        <taxon>Sporosarcina</taxon>
    </lineage>
</organism>
<feature type="transmembrane region" description="Helical" evidence="1">
    <location>
        <begin position="34"/>
        <end position="54"/>
    </location>
</feature>
<sequence length="148" mass="16411">MLEYILVFLGAAIPWIEIMLVIPVGIISGLSPTWVMLLAFIGNMATILLLILGFQQINDWIERRNKKKGRVNSKRLQRGEKIMNTYGLPVLTIAGPILIGTHIAAFIGLVFGANKVKTAVWSAISIAFWCLVFGILTAMGFDFFVTRT</sequence>
<dbReference type="Proteomes" id="UP000190042">
    <property type="component" value="Unassembled WGS sequence"/>
</dbReference>
<keyword evidence="1" id="KW-0472">Membrane</keyword>
<feature type="transmembrane region" description="Helical" evidence="1">
    <location>
        <begin position="86"/>
        <end position="113"/>
    </location>
</feature>
<dbReference type="InterPro" id="IPR009577">
    <property type="entry name" value="Sm_multidrug_ex"/>
</dbReference>
<keyword evidence="1" id="KW-1133">Transmembrane helix</keyword>
<dbReference type="AlphaFoldDB" id="A0A1T4YKI7"/>
<keyword evidence="1" id="KW-0812">Transmembrane</keyword>
<evidence type="ECO:0000313" key="3">
    <source>
        <dbReference type="Proteomes" id="UP000190042"/>
    </source>
</evidence>